<keyword evidence="3" id="KW-1185">Reference proteome</keyword>
<dbReference type="Proteomes" id="UP000619041">
    <property type="component" value="Unassembled WGS sequence"/>
</dbReference>
<evidence type="ECO:0000313" key="2">
    <source>
        <dbReference type="EMBL" id="GGD93181.1"/>
    </source>
</evidence>
<protein>
    <submittedName>
        <fullName evidence="2">Uncharacterized protein</fullName>
    </submittedName>
</protein>
<evidence type="ECO:0000313" key="3">
    <source>
        <dbReference type="Proteomes" id="UP000619041"/>
    </source>
</evidence>
<dbReference type="EMBL" id="BMKL01000001">
    <property type="protein sequence ID" value="GGD93181.1"/>
    <property type="molecule type" value="Genomic_DNA"/>
</dbReference>
<feature type="region of interest" description="Disordered" evidence="1">
    <location>
        <begin position="1"/>
        <end position="28"/>
    </location>
</feature>
<feature type="region of interest" description="Disordered" evidence="1">
    <location>
        <begin position="129"/>
        <end position="148"/>
    </location>
</feature>
<evidence type="ECO:0000256" key="1">
    <source>
        <dbReference type="SAM" id="MobiDB-lite"/>
    </source>
</evidence>
<organism evidence="2 3">
    <name type="scientific">Tsuneonella deserti</name>
    <dbReference type="NCBI Taxonomy" id="2035528"/>
    <lineage>
        <taxon>Bacteria</taxon>
        <taxon>Pseudomonadati</taxon>
        <taxon>Pseudomonadota</taxon>
        <taxon>Alphaproteobacteria</taxon>
        <taxon>Sphingomonadales</taxon>
        <taxon>Erythrobacteraceae</taxon>
        <taxon>Tsuneonella</taxon>
    </lineage>
</organism>
<proteinExistence type="predicted"/>
<comment type="caution">
    <text evidence="2">The sequence shown here is derived from an EMBL/GenBank/DDBJ whole genome shotgun (WGS) entry which is preliminary data.</text>
</comment>
<accession>A0ABQ1S781</accession>
<gene>
    <name evidence="2" type="ORF">GCM10011515_11200</name>
</gene>
<sequence>MAAVAALSACSQKADEAPAATDTTMAEAEPAAGVTTGTYDVKMADGTMAKTVINADGTYVDTDKDGKETRGAYVRKDGKDCFDPEGADPEVCWSVTAPGADGGFTATMPDGKTTVTVTPASVTTTVTTAATPTATATTAAATPAPTAT</sequence>
<reference evidence="3" key="1">
    <citation type="journal article" date="2019" name="Int. J. Syst. Evol. Microbiol.">
        <title>The Global Catalogue of Microorganisms (GCM) 10K type strain sequencing project: providing services to taxonomists for standard genome sequencing and annotation.</title>
        <authorList>
            <consortium name="The Broad Institute Genomics Platform"/>
            <consortium name="The Broad Institute Genome Sequencing Center for Infectious Disease"/>
            <person name="Wu L."/>
            <person name="Ma J."/>
        </authorList>
    </citation>
    <scope>NUCLEOTIDE SEQUENCE [LARGE SCALE GENOMIC DNA]</scope>
    <source>
        <strain evidence="3">CGMCC 1.15959</strain>
    </source>
</reference>
<name>A0ABQ1S781_9SPHN</name>